<dbReference type="InterPro" id="IPR046851">
    <property type="entry name" value="NBCH_WD40"/>
</dbReference>
<dbReference type="SUPFAM" id="SSF81837">
    <property type="entry name" value="BEACH domain"/>
    <property type="match status" value="1"/>
</dbReference>
<name>A0ABP0F1T9_CLALP</name>
<keyword evidence="2" id="KW-0677">Repeat</keyword>
<dbReference type="Gene3D" id="1.10.1540.10">
    <property type="entry name" value="BEACH domain"/>
    <property type="match status" value="1"/>
</dbReference>
<dbReference type="Gene3D" id="2.30.29.30">
    <property type="entry name" value="Pleckstrin-homology domain (PH domain)/Phosphotyrosine-binding domain (PTB)"/>
    <property type="match status" value="1"/>
</dbReference>
<feature type="region of interest" description="Disordered" evidence="4">
    <location>
        <begin position="1784"/>
        <end position="1819"/>
    </location>
</feature>
<dbReference type="CDD" id="cd01201">
    <property type="entry name" value="PH_BEACH"/>
    <property type="match status" value="1"/>
</dbReference>
<sequence length="2621" mass="297192">MASIETSHYLSELWNLHSSRGDRASLLQYLEEFVGIFAELVDRSYYRKDKANLNHVNCVTVKQDGSVVLDHLPNHLLQLIHTQLMALQDQCSRFKLADVRVATYLVQALIIICRTNNQTLINLSSNLIGHIIPIASHVISMLKECNSGNERDIKTMEHFLHESLYFIECLYDPLFTWRKKVDGTKCLAAPGNVPLLNVEVIPFFYETLQIHTHQVSGELQRELLNMFGAILYGFQRNALLAISSTTLEILTKYLSQYMGLDGDDITSFSSQQSSRENDDKSTTLVLHLFVKMVHTLHNASPDQCQLDVKTVLGKYFSLLSQASVNPDMQLQMIGFIPDFLHTNDRPALQTMLLQHGCMDHLKNVLINFKAKSDSHDETADKFAIHFVNIVNCLVAGSMNAKDHFSKILSTSFLLDHLQVMCIPSKEVLIALLKMVVEVDDVLQYPEPIKNIFIILMLFDWLPNIEQVEQQVWLSSVLTEVFTSCTTNKILSCHCKIITKVIGCLINHPSLHEQTVINLLHLIERLGSYSLTPRQTAAFLELLRQDSTSHQHMNKYFNEIMNCLSAMAHKDISERKPSYFFDFQDATSGITAPAIKRWGGTGFSVHVWVCLEFFPHKTMNRIRRQLYSFSNDHGVGMEAFFTSDCQLVLAVSTKKNYFTVKLNEYPFIDNKWHCIQIVHHHNRKVFTTSGLLQVYVDNVIQLSTYLRFPTLSNDFTLCHIGSSGHRTNASPTPSSLTLGSINENNSSNSERVVVIDNGSQDEVWGRATSLLGQLGSVIVLNDVLKDTQLTSLYNAGPDMWKSNRSSDGPFEEIPSTKIVLYYEAKACFRHVCEDVSCNEPVRQGRLTGHKIFTWDIKDSINCIGGMSVLTPLVETIHLRFNTNAASVIRRKKYSRSHEEDQEMEVAVVNPLANFMSLLNNFITNSNRGLGWHSVNADMMVNCSIVSTLGALLQKMPVALLDSQLLQSIQLLVMSISTVQENSSMLLSDLYQYILFDFRIWCLTSPTTQYSHVQYLSTRIKENKKMFRSGYGVQYLLDVIKTYYCLTNNELTDDDARNIRCSLLGLIKFYIIDDVTSDEVTALLNFICAAKPSQEVQICEILDLLKSTWMCQCRDQLFSLLAESKFASYIYALLGRPESSEKVRKSICELLILFFKSTRLAEKHKYLLKHTAVGFHGILWQLQDFSISNKLASLLLDVVIQADGDGATYITLMGLCYRNDPRIRKSLCQHFLAQAYSKASFLANCTKQKAWQECITKLCIYEDDAVIATEEAKGSARRTSSETSSSADTLSSKITDDLTDDVIANGDVRRASNDMSESRSSLSAPSSNSITRGRVRSLSSGSNTNSNKSTDYVLVEAKDARMEGDVTDLIVESIFLLMWRGVSGSSSAAWQERGQVFSCLNQVGSSYNLLRDLDEIKINILEHCAEAALSDVRESSATSGVVKSTGITFPIATENCAELVRLIHDMLTTDGLKKSSMWSEKLMENLFAVYDAMVVWELNSDFSHGNEWTELANIGLRLLCGCVDTEKLELVAMASAKLHNLIHSRPPSSTEEVCYLLSSLHVSVCKSINESSNVKEFVVPLIRDLLDKNFERLNMGRYLSELPPTTGSSRFFEEFLAYCVSTEWTSFIKTCVEPNAQHYERSSFEELRVVMTAFWTSTIEAFMVSYHTNARMKGESKLRFKANFESDFYHRRQNEEDRQNKNFKSLRNQNVSVLRQWRASKRFLASERGLWRERNPGKTYWKLSNVENFSRMRLKLTENYNFESHEDASRLRDNISLEEIKEKTQEALVPPSAVLTSSDASKEDDSVGDEDWSMLTTNPNVTSDEQSAKEKIVLTEDCQLVTLMDVVSGKLEVTTTHVYFYDKTSSNEEGGDSGLDFKWSLSQLREVHFRRYNLRKSALELFLIDQTNYFINFQTNIRQRVYKALLSVKPPNLLYYGTRTPQELLRASGLTQKWIQREISNFDYLMQLNTIAGRTYNDLSQYPVFPWILKDYASEKLEIDNPDFYRDLSKPIGVLNPKNEKEVRERYEHFEDPNGVISKFHYGSHYSNAAIVLFYMLRMEPFTTLHIQLQAGRFDLSDRQFHSIAATWQTMMDTSNDVKELIPEFFYMPEFLENSNGFDLGKLQFSQDAVDNVILPKWAKSPADFIFQHRKALESDHVSSHLHHWIDLVFGHKQRGTEAVKAYNVFYYCTYEGAVDLNAITDPVHRKAVEGMINNFGQTPTQLLTEPHPKRMTRGEASKKILGSKIKSTLNVGDEKRPNVLEQPNELKAFFVEVMADGNPLVYVTVPRNQSHSFMQSGMPDSMVTVSERGVIGLHGWLPYDRSITNYFTFEKDPSVGNSRLQKSVKGLLSPGLRLSPHLFLLTHDAKFMVVGGYWDNSIRIMTVRGKTIACLARHLDVVTCLALDHGGTYLMSGSYDTTCIIWKLTQSGGVSNGINAQFLHILYGHEDVVTSVVINSELDVALSSSKDGTCIVHTVRKGHYVRTIRPIANNPQSYAIPSVVMSDEGRIVLYARSRKDAGQEKHFLHLYSINGQHLALDCLEARLGHMTICGEHLVTGDINGVLIVRELFSFHEISRLQLCRPITCVFVTKGMTHILACLRDGKLIIVGVDRPAKSRGLFTSTT</sequence>
<dbReference type="InterPro" id="IPR001680">
    <property type="entry name" value="WD40_rpt"/>
</dbReference>
<dbReference type="PROSITE" id="PS50294">
    <property type="entry name" value="WD_REPEATS_REGION"/>
    <property type="match status" value="1"/>
</dbReference>
<protein>
    <recommendedName>
        <fullName evidence="9">Neurobeachin-like protein 1</fullName>
    </recommendedName>
</protein>
<keyword evidence="8" id="KW-1185">Reference proteome</keyword>
<feature type="compositionally biased region" description="Low complexity" evidence="4">
    <location>
        <begin position="1275"/>
        <end position="1288"/>
    </location>
</feature>
<evidence type="ECO:0000256" key="4">
    <source>
        <dbReference type="SAM" id="MobiDB-lite"/>
    </source>
</evidence>
<feature type="repeat" description="WD" evidence="3">
    <location>
        <begin position="2390"/>
        <end position="2431"/>
    </location>
</feature>
<proteinExistence type="predicted"/>
<dbReference type="Pfam" id="PF02138">
    <property type="entry name" value="Beach"/>
    <property type="match status" value="1"/>
</dbReference>
<dbReference type="PANTHER" id="PTHR13743:SF112">
    <property type="entry name" value="BEACH DOMAIN-CONTAINING PROTEIN"/>
    <property type="match status" value="1"/>
</dbReference>
<dbReference type="InterPro" id="IPR036372">
    <property type="entry name" value="BEACH_dom_sf"/>
</dbReference>
<dbReference type="PROSITE" id="PS51783">
    <property type="entry name" value="PH_BEACH"/>
    <property type="match status" value="1"/>
</dbReference>
<dbReference type="EMBL" id="CAWYQH010000002">
    <property type="protein sequence ID" value="CAK8673677.1"/>
    <property type="molecule type" value="Genomic_DNA"/>
</dbReference>
<gene>
    <name evidence="7" type="ORF">CVLEPA_LOCUS3441</name>
</gene>
<dbReference type="SMART" id="SM00320">
    <property type="entry name" value="WD40"/>
    <property type="match status" value="3"/>
</dbReference>
<dbReference type="InterPro" id="IPR023362">
    <property type="entry name" value="PH-BEACH_dom"/>
</dbReference>
<keyword evidence="1 3" id="KW-0853">WD repeat</keyword>
<comment type="caution">
    <text evidence="7">The sequence shown here is derived from an EMBL/GenBank/DDBJ whole genome shotgun (WGS) entry which is preliminary data.</text>
</comment>
<feature type="domain" description="BEACH" evidence="5">
    <location>
        <begin position="1937"/>
        <end position="2229"/>
    </location>
</feature>
<dbReference type="PROSITE" id="PS50082">
    <property type="entry name" value="WD_REPEATS_2"/>
    <property type="match status" value="1"/>
</dbReference>
<dbReference type="Pfam" id="PF14844">
    <property type="entry name" value="PH_BEACH"/>
    <property type="match status" value="1"/>
</dbReference>
<feature type="region of interest" description="Disordered" evidence="4">
    <location>
        <begin position="1307"/>
        <end position="1345"/>
    </location>
</feature>
<evidence type="ECO:0000256" key="1">
    <source>
        <dbReference type="ARBA" id="ARBA00022574"/>
    </source>
</evidence>
<evidence type="ECO:0000313" key="7">
    <source>
        <dbReference type="EMBL" id="CAK8673677.1"/>
    </source>
</evidence>
<evidence type="ECO:0000256" key="2">
    <source>
        <dbReference type="ARBA" id="ARBA00022737"/>
    </source>
</evidence>
<dbReference type="Gene3D" id="2.130.10.10">
    <property type="entry name" value="YVTN repeat-like/Quinoprotein amine dehydrogenase"/>
    <property type="match status" value="1"/>
</dbReference>
<dbReference type="InterPro" id="IPR031570">
    <property type="entry name" value="NBEA/BDCP_DUF4704"/>
</dbReference>
<dbReference type="InterPro" id="IPR000409">
    <property type="entry name" value="BEACH_dom"/>
</dbReference>
<accession>A0ABP0F1T9</accession>
<evidence type="ECO:0000313" key="8">
    <source>
        <dbReference type="Proteomes" id="UP001642483"/>
    </source>
</evidence>
<feature type="compositionally biased region" description="Low complexity" evidence="4">
    <location>
        <begin position="1316"/>
        <end position="1327"/>
    </location>
</feature>
<dbReference type="Gene3D" id="2.60.120.200">
    <property type="match status" value="1"/>
</dbReference>
<feature type="region of interest" description="Disordered" evidence="4">
    <location>
        <begin position="1269"/>
        <end position="1288"/>
    </location>
</feature>
<dbReference type="SUPFAM" id="SSF50978">
    <property type="entry name" value="WD40 repeat-like"/>
    <property type="match status" value="1"/>
</dbReference>
<dbReference type="SUPFAM" id="SSF50729">
    <property type="entry name" value="PH domain-like"/>
    <property type="match status" value="1"/>
</dbReference>
<feature type="domain" description="BEACH-type PH" evidence="6">
    <location>
        <begin position="1825"/>
        <end position="1924"/>
    </location>
</feature>
<dbReference type="InterPro" id="IPR036322">
    <property type="entry name" value="WD40_repeat_dom_sf"/>
</dbReference>
<dbReference type="InterPro" id="IPR013320">
    <property type="entry name" value="ConA-like_dom_sf"/>
</dbReference>
<dbReference type="InterPro" id="IPR015943">
    <property type="entry name" value="WD40/YVTN_repeat-like_dom_sf"/>
</dbReference>
<dbReference type="InterPro" id="IPR011993">
    <property type="entry name" value="PH-like_dom_sf"/>
</dbReference>
<dbReference type="Pfam" id="PF15787">
    <property type="entry name" value="DUF4704"/>
    <property type="match status" value="1"/>
</dbReference>
<dbReference type="InterPro" id="IPR050865">
    <property type="entry name" value="BEACH_Domain"/>
</dbReference>
<dbReference type="Pfam" id="PF20426">
    <property type="entry name" value="NBCH_WD40"/>
    <property type="match status" value="1"/>
</dbReference>
<dbReference type="Pfam" id="PF16057">
    <property type="entry name" value="DUF4800"/>
    <property type="match status" value="1"/>
</dbReference>
<dbReference type="CDD" id="cd06071">
    <property type="entry name" value="Beach"/>
    <property type="match status" value="1"/>
</dbReference>
<feature type="compositionally biased region" description="Low complexity" evidence="4">
    <location>
        <begin position="1335"/>
        <end position="1345"/>
    </location>
</feature>
<organism evidence="7 8">
    <name type="scientific">Clavelina lepadiformis</name>
    <name type="common">Light-bulb sea squirt</name>
    <name type="synonym">Ascidia lepadiformis</name>
    <dbReference type="NCBI Taxonomy" id="159417"/>
    <lineage>
        <taxon>Eukaryota</taxon>
        <taxon>Metazoa</taxon>
        <taxon>Chordata</taxon>
        <taxon>Tunicata</taxon>
        <taxon>Ascidiacea</taxon>
        <taxon>Aplousobranchia</taxon>
        <taxon>Clavelinidae</taxon>
        <taxon>Clavelina</taxon>
    </lineage>
</organism>
<dbReference type="PROSITE" id="PS50197">
    <property type="entry name" value="BEACH"/>
    <property type="match status" value="1"/>
</dbReference>
<dbReference type="PANTHER" id="PTHR13743">
    <property type="entry name" value="BEIGE/BEACH-RELATED"/>
    <property type="match status" value="1"/>
</dbReference>
<evidence type="ECO:0000256" key="3">
    <source>
        <dbReference type="PROSITE-ProRule" id="PRU00221"/>
    </source>
</evidence>
<evidence type="ECO:0000259" key="5">
    <source>
        <dbReference type="PROSITE" id="PS50197"/>
    </source>
</evidence>
<dbReference type="SUPFAM" id="SSF49899">
    <property type="entry name" value="Concanavalin A-like lectins/glucanases"/>
    <property type="match status" value="1"/>
</dbReference>
<dbReference type="Proteomes" id="UP001642483">
    <property type="component" value="Unassembled WGS sequence"/>
</dbReference>
<evidence type="ECO:0000259" key="6">
    <source>
        <dbReference type="PROSITE" id="PS51783"/>
    </source>
</evidence>
<dbReference type="SMART" id="SM01026">
    <property type="entry name" value="Beach"/>
    <property type="match status" value="1"/>
</dbReference>
<evidence type="ECO:0008006" key="9">
    <source>
        <dbReference type="Google" id="ProtNLM"/>
    </source>
</evidence>
<reference evidence="7 8" key="1">
    <citation type="submission" date="2024-02" db="EMBL/GenBank/DDBJ databases">
        <authorList>
            <person name="Daric V."/>
            <person name="Darras S."/>
        </authorList>
    </citation>
    <scope>NUCLEOTIDE SEQUENCE [LARGE SCALE GENOMIC DNA]</scope>
</reference>